<dbReference type="AlphaFoldDB" id="A0AAE0EFA0"/>
<dbReference type="PANTHER" id="PTHR11697">
    <property type="entry name" value="GENERAL TRANSCRIPTION FACTOR 2-RELATED ZINC FINGER PROTEIN"/>
    <property type="match status" value="1"/>
</dbReference>
<evidence type="ECO:0000259" key="1">
    <source>
        <dbReference type="Pfam" id="PF14291"/>
    </source>
</evidence>
<dbReference type="PANTHER" id="PTHR11697:SF230">
    <property type="entry name" value="ZINC FINGER, MYM DOMAIN CONTAINING 1"/>
    <property type="match status" value="1"/>
</dbReference>
<dbReference type="Pfam" id="PF14291">
    <property type="entry name" value="DUF4371"/>
    <property type="match status" value="1"/>
</dbReference>
<keyword evidence="3" id="KW-1185">Reference proteome</keyword>
<accession>A0AAE0EFA0</accession>
<proteinExistence type="predicted"/>
<organism evidence="2 3">
    <name type="scientific">Dipteronia sinensis</name>
    <dbReference type="NCBI Taxonomy" id="43782"/>
    <lineage>
        <taxon>Eukaryota</taxon>
        <taxon>Viridiplantae</taxon>
        <taxon>Streptophyta</taxon>
        <taxon>Embryophyta</taxon>
        <taxon>Tracheophyta</taxon>
        <taxon>Spermatophyta</taxon>
        <taxon>Magnoliopsida</taxon>
        <taxon>eudicotyledons</taxon>
        <taxon>Gunneridae</taxon>
        <taxon>Pentapetalae</taxon>
        <taxon>rosids</taxon>
        <taxon>malvids</taxon>
        <taxon>Sapindales</taxon>
        <taxon>Sapindaceae</taxon>
        <taxon>Hippocastanoideae</taxon>
        <taxon>Acereae</taxon>
        <taxon>Dipteronia</taxon>
    </lineage>
</organism>
<evidence type="ECO:0000313" key="2">
    <source>
        <dbReference type="EMBL" id="KAK3226191.1"/>
    </source>
</evidence>
<feature type="domain" description="DUF4371" evidence="1">
    <location>
        <begin position="2"/>
        <end position="105"/>
    </location>
</feature>
<evidence type="ECO:0000313" key="3">
    <source>
        <dbReference type="Proteomes" id="UP001281410"/>
    </source>
</evidence>
<comment type="caution">
    <text evidence="2">The sequence shown here is derived from an EMBL/GenBank/DDBJ whole genome shotgun (WGS) entry which is preliminary data.</text>
</comment>
<dbReference type="Proteomes" id="UP001281410">
    <property type="component" value="Unassembled WGS sequence"/>
</dbReference>
<protein>
    <recommendedName>
        <fullName evidence="1">DUF4371 domain-containing protein</fullName>
    </recommendedName>
</protein>
<reference evidence="2" key="1">
    <citation type="journal article" date="2023" name="Plant J.">
        <title>Genome sequences and population genomics provide insights into the demographic history, inbreeding, and mutation load of two 'living fossil' tree species of Dipteronia.</title>
        <authorList>
            <person name="Feng Y."/>
            <person name="Comes H.P."/>
            <person name="Chen J."/>
            <person name="Zhu S."/>
            <person name="Lu R."/>
            <person name="Zhang X."/>
            <person name="Li P."/>
            <person name="Qiu J."/>
            <person name="Olsen K.M."/>
            <person name="Qiu Y."/>
        </authorList>
    </citation>
    <scope>NUCLEOTIDE SEQUENCE</scope>
    <source>
        <tissue evidence="2">Leaf</tissue>
    </source>
</reference>
<dbReference type="InterPro" id="IPR025398">
    <property type="entry name" value="DUF4371"/>
</dbReference>
<gene>
    <name evidence="2" type="ORF">Dsin_006053</name>
</gene>
<dbReference type="EMBL" id="JANJYJ010000002">
    <property type="protein sequence ID" value="KAK3226191.1"/>
    <property type="molecule type" value="Genomic_DNA"/>
</dbReference>
<dbReference type="InterPro" id="IPR055298">
    <property type="entry name" value="AtLOH3-like"/>
</dbReference>
<sequence>MIKLCTTLNEGIAIICLNNAPKNIKYTSPTIENELLTIFANQVRKKIREEVGDAKFSILIDEALDESNREQMAIILRFVDRDGFIRELFFQVVGVDETSAPTLKNVHCFAHQLQLALVAASKDVHDVWLFFSKLSCIANLVSASLKRHLEFKSTREFKLQKWLLLENLRPAKEKFREDGWNTFIQSVTSFCDKHHIDIPDLSAQYKGGTRRSCQQHDCITVEHYYHYGIFNVVIDFQMVELDDSFPKRTMELLILSSSLDPSDSFESFHIDNICNLAEKFYPQDFSGSEIDTLRRQLEHYELDVPNDSQFQNISSLSELCGRLSETKRSEHYCLIDCLIHLVLTLMFLLQQQSDHVQP</sequence>
<name>A0AAE0EFA0_9ROSI</name>